<dbReference type="EMBL" id="CAUJNA010001944">
    <property type="protein sequence ID" value="CAJ1389802.1"/>
    <property type="molecule type" value="Genomic_DNA"/>
</dbReference>
<reference evidence="1" key="1">
    <citation type="submission" date="2023-08" db="EMBL/GenBank/DDBJ databases">
        <authorList>
            <person name="Chen Y."/>
            <person name="Shah S."/>
            <person name="Dougan E. K."/>
            <person name="Thang M."/>
            <person name="Chan C."/>
        </authorList>
    </citation>
    <scope>NUCLEOTIDE SEQUENCE</scope>
</reference>
<evidence type="ECO:0000313" key="1">
    <source>
        <dbReference type="EMBL" id="CAJ1389802.1"/>
    </source>
</evidence>
<accession>A0AA36IN94</accession>
<comment type="caution">
    <text evidence="1">The sequence shown here is derived from an EMBL/GenBank/DDBJ whole genome shotgun (WGS) entry which is preliminary data.</text>
</comment>
<gene>
    <name evidence="1" type="ORF">EVOR1521_LOCUS15344</name>
</gene>
<dbReference type="AlphaFoldDB" id="A0AA36IN94"/>
<proteinExistence type="predicted"/>
<protein>
    <submittedName>
        <fullName evidence="1">Uncharacterized protein</fullName>
    </submittedName>
</protein>
<organism evidence="1 2">
    <name type="scientific">Effrenium voratum</name>
    <dbReference type="NCBI Taxonomy" id="2562239"/>
    <lineage>
        <taxon>Eukaryota</taxon>
        <taxon>Sar</taxon>
        <taxon>Alveolata</taxon>
        <taxon>Dinophyceae</taxon>
        <taxon>Suessiales</taxon>
        <taxon>Symbiodiniaceae</taxon>
        <taxon>Effrenium</taxon>
    </lineage>
</organism>
<evidence type="ECO:0000313" key="2">
    <source>
        <dbReference type="Proteomes" id="UP001178507"/>
    </source>
</evidence>
<sequence>MLAVSTAVEGWQGSVEPTAAAVQRVSVPLCCLDSSTVALQEHVLGCFSPAQRLQPATPGLLCDVCGGAVQLAASSAFAGFSPSWPAPILSGKHVLLVELQTARGPHGVSVGGCRSVTEPNVISVQGGSASSVVREPAAVPPAGDAELTQVEGVEEEASWGSLLHNTPDAFNRVFARIYHQSPERARVVSRYMLANMVRFPEASIQQTLPEVHGR</sequence>
<dbReference type="Proteomes" id="UP001178507">
    <property type="component" value="Unassembled WGS sequence"/>
</dbReference>
<keyword evidence="2" id="KW-1185">Reference proteome</keyword>
<name>A0AA36IN94_9DINO</name>